<comment type="caution">
    <text evidence="2">The sequence shown here is derived from an EMBL/GenBank/DDBJ whole genome shotgun (WGS) entry which is preliminary data.</text>
</comment>
<organism evidence="2 3">
    <name type="scientific">Kitasatospora saccharophila</name>
    <dbReference type="NCBI Taxonomy" id="407973"/>
    <lineage>
        <taxon>Bacteria</taxon>
        <taxon>Bacillati</taxon>
        <taxon>Actinomycetota</taxon>
        <taxon>Actinomycetes</taxon>
        <taxon>Kitasatosporales</taxon>
        <taxon>Streptomycetaceae</taxon>
        <taxon>Kitasatospora</taxon>
    </lineage>
</organism>
<dbReference type="EMBL" id="BAAANS010000024">
    <property type="protein sequence ID" value="GAA2102880.1"/>
    <property type="molecule type" value="Genomic_DNA"/>
</dbReference>
<evidence type="ECO:0000259" key="1">
    <source>
        <dbReference type="SMART" id="SM00421"/>
    </source>
</evidence>
<dbReference type="Proteomes" id="UP001500897">
    <property type="component" value="Unassembled WGS sequence"/>
</dbReference>
<gene>
    <name evidence="2" type="ORF">GCM10009759_37780</name>
</gene>
<dbReference type="InterPro" id="IPR051797">
    <property type="entry name" value="TrmB-like"/>
</dbReference>
<dbReference type="PANTHER" id="PTHR34293">
    <property type="entry name" value="HTH-TYPE TRANSCRIPTIONAL REGULATOR TRMBL2"/>
    <property type="match status" value="1"/>
</dbReference>
<protein>
    <submittedName>
        <fullName evidence="2">Response regulator transcription factor</fullName>
    </submittedName>
</protein>
<accession>A0ABN2X470</accession>
<dbReference type="InterPro" id="IPR000792">
    <property type="entry name" value="Tscrpt_reg_LuxR_C"/>
</dbReference>
<proteinExistence type="predicted"/>
<evidence type="ECO:0000313" key="2">
    <source>
        <dbReference type="EMBL" id="GAA2102880.1"/>
    </source>
</evidence>
<dbReference type="InterPro" id="IPR036388">
    <property type="entry name" value="WH-like_DNA-bd_sf"/>
</dbReference>
<dbReference type="InterPro" id="IPR016032">
    <property type="entry name" value="Sig_transdc_resp-reg_C-effctor"/>
</dbReference>
<dbReference type="SUPFAM" id="SSF46894">
    <property type="entry name" value="C-terminal effector domain of the bipartite response regulators"/>
    <property type="match status" value="1"/>
</dbReference>
<name>A0ABN2X470_9ACTN</name>
<reference evidence="2 3" key="1">
    <citation type="journal article" date="2019" name="Int. J. Syst. Evol. Microbiol.">
        <title>The Global Catalogue of Microorganisms (GCM) 10K type strain sequencing project: providing services to taxonomists for standard genome sequencing and annotation.</title>
        <authorList>
            <consortium name="The Broad Institute Genomics Platform"/>
            <consortium name="The Broad Institute Genome Sequencing Center for Infectious Disease"/>
            <person name="Wu L."/>
            <person name="Ma J."/>
        </authorList>
    </citation>
    <scope>NUCLEOTIDE SEQUENCE [LARGE SCALE GENOMIC DNA]</scope>
    <source>
        <strain evidence="2 3">JCM 14559</strain>
    </source>
</reference>
<evidence type="ECO:0000313" key="3">
    <source>
        <dbReference type="Proteomes" id="UP001500897"/>
    </source>
</evidence>
<feature type="domain" description="HTH luxR-type" evidence="1">
    <location>
        <begin position="160"/>
        <end position="217"/>
    </location>
</feature>
<dbReference type="Gene3D" id="1.10.10.10">
    <property type="entry name" value="Winged helix-like DNA-binding domain superfamily/Winged helix DNA-binding domain"/>
    <property type="match status" value="1"/>
</dbReference>
<dbReference type="SMART" id="SM00421">
    <property type="entry name" value="HTH_LUXR"/>
    <property type="match status" value="1"/>
</dbReference>
<keyword evidence="3" id="KW-1185">Reference proteome</keyword>
<sequence>MVSAEEQVTTIHGKRELLLRAAPLFAGAREEFLCAAADRDTWSGAADAAGAAGAAGAAERPAGLRVRKLYTPSVVADDAFAAHAFRVAAAGGQVRVSSSGLPAEMIVVDARVAVLGGTGPGGRPTYSVLRAPTVVEGLRALFRGAWEAARDLAEHRDRPVPVLDTRARAVLRTLGRGLTDESAARDLDMSLRSYRRRVAELMVLLEADSRFQAGTRARELGLA</sequence>
<dbReference type="PANTHER" id="PTHR34293:SF1">
    <property type="entry name" value="HTH-TYPE TRANSCRIPTIONAL REGULATOR TRMBL2"/>
    <property type="match status" value="1"/>
</dbReference>